<keyword evidence="1" id="KW-0812">Transmembrane</keyword>
<dbReference type="AlphaFoldDB" id="A0ABD5WAD7"/>
<dbReference type="EMBL" id="JBHTAH010000003">
    <property type="protein sequence ID" value="MFC7069080.1"/>
    <property type="molecule type" value="Genomic_DNA"/>
</dbReference>
<evidence type="ECO:0000313" key="2">
    <source>
        <dbReference type="EMBL" id="MFC7069080.1"/>
    </source>
</evidence>
<keyword evidence="1" id="KW-1133">Transmembrane helix</keyword>
<feature type="transmembrane region" description="Helical" evidence="1">
    <location>
        <begin position="25"/>
        <end position="48"/>
    </location>
</feature>
<evidence type="ECO:0000313" key="3">
    <source>
        <dbReference type="Proteomes" id="UP001596461"/>
    </source>
</evidence>
<feature type="transmembrane region" description="Helical" evidence="1">
    <location>
        <begin position="54"/>
        <end position="73"/>
    </location>
</feature>
<name>A0ABD5WAD7_9EURY</name>
<reference evidence="2 3" key="1">
    <citation type="journal article" date="2019" name="Int. J. Syst. Evol. Microbiol.">
        <title>The Global Catalogue of Microorganisms (GCM) 10K type strain sequencing project: providing services to taxonomists for standard genome sequencing and annotation.</title>
        <authorList>
            <consortium name="The Broad Institute Genomics Platform"/>
            <consortium name="The Broad Institute Genome Sequencing Center for Infectious Disease"/>
            <person name="Wu L."/>
            <person name="Ma J."/>
        </authorList>
    </citation>
    <scope>NUCLEOTIDE SEQUENCE [LARGE SCALE GENOMIC DNA]</scope>
    <source>
        <strain evidence="2 3">DT31</strain>
    </source>
</reference>
<evidence type="ECO:0000256" key="1">
    <source>
        <dbReference type="SAM" id="Phobius"/>
    </source>
</evidence>
<keyword evidence="3" id="KW-1185">Reference proteome</keyword>
<dbReference type="RefSeq" id="WP_284030820.1">
    <property type="nucleotide sequence ID" value="NZ_CP126154.1"/>
</dbReference>
<dbReference type="Proteomes" id="UP001596461">
    <property type="component" value="Unassembled WGS sequence"/>
</dbReference>
<feature type="transmembrane region" description="Helical" evidence="1">
    <location>
        <begin position="131"/>
        <end position="159"/>
    </location>
</feature>
<gene>
    <name evidence="2" type="ORF">ACFQL9_05435</name>
</gene>
<feature type="transmembrane region" description="Helical" evidence="1">
    <location>
        <begin position="85"/>
        <end position="111"/>
    </location>
</feature>
<protein>
    <submittedName>
        <fullName evidence="2">Uncharacterized protein</fullName>
    </submittedName>
</protein>
<keyword evidence="1" id="KW-0472">Membrane</keyword>
<organism evidence="2 3">
    <name type="scientific">Halobaculum lipolyticum</name>
    <dbReference type="NCBI Taxonomy" id="3032001"/>
    <lineage>
        <taxon>Archaea</taxon>
        <taxon>Methanobacteriati</taxon>
        <taxon>Methanobacteriota</taxon>
        <taxon>Stenosarchaea group</taxon>
        <taxon>Halobacteria</taxon>
        <taxon>Halobacteriales</taxon>
        <taxon>Haloferacaceae</taxon>
        <taxon>Halobaculum</taxon>
    </lineage>
</organism>
<proteinExistence type="predicted"/>
<sequence>MEGVFRRRMAGSSIRSTWGYHTARFWVLLAAFTDCVLGTLLALVIIESLDWEPLLPVALAAWISGALCWWLVVERPAKPTILRGTLFGVVSVLLTFVVWLFGIGPIIYNALSESPVSLSRLALAYTDPTALWFVLAIFAFGSVVAVPVGTVGGIVLVLFRRRVPLRSESTSGDGRETR</sequence>
<comment type="caution">
    <text evidence="2">The sequence shown here is derived from an EMBL/GenBank/DDBJ whole genome shotgun (WGS) entry which is preliminary data.</text>
</comment>
<accession>A0ABD5WAD7</accession>
<dbReference type="GeneID" id="81125672"/>